<dbReference type="Proteomes" id="UP000183766">
    <property type="component" value="Unassembled WGS sequence"/>
</dbReference>
<dbReference type="EMBL" id="FOUM01000067">
    <property type="protein sequence ID" value="SFO12425.1"/>
    <property type="molecule type" value="Genomic_DNA"/>
</dbReference>
<name>A0A1I5ELN7_9BACE</name>
<proteinExistence type="predicted"/>
<protein>
    <submittedName>
        <fullName evidence="1">Uncharacterized protein</fullName>
    </submittedName>
</protein>
<accession>A0A1I5ELN7</accession>
<gene>
    <name evidence="1" type="ORF">SAMN05216250_1672</name>
</gene>
<sequence>MRKILFNLTWLWLLGWGYSSCSDGDYNMEVHDKGENPFRSLTITSQGESVPAQVVDEKHVSVRFNEAEKFDEASMNVELMDGYTLIYPENPAHINLEETPVLNIKAPDNRIKKYWVNVTSNALPVLDAGKIFVEGLEESPVSASLSNLNILFDRARMNQKAITLRFEEGALIEGATPPENLTFDFTESLTYRLDIMAGGKARPYTVALDLSSVMKKTPAEMGFSDITAQFVDKAQYPYVTVLKTSQVRDIPVAGDYKWNDHDNWPWEHHFYDSNFFDAVGDWKEDREKTNVYGDFAIVTIDVKNARARLVTDPFAENNQMQPGQQNALIVAGGRNVYAVGRAWAIGGNPAHLYYENGTLQDALSNWEDPSWDPSFRAGLGVDKNGKILFSNCYFEGSFSKGASGRMMQLPFFTDDSHSLAGATEWEVEQAVWGYALWPIRDGHALNKYELWNNDGCGVHSSSYGRNWQGVCNDHVFFGLTYDNKIGIAVCNRPRGNTSAHPATWDSNPTGEGYSVMQAAWLLQQLGWKEVFNVANSQVQAYSILVNGQSVIGMPDWETRYCLLIDGQN</sequence>
<dbReference type="AlphaFoldDB" id="A0A1I5ELN7"/>
<reference evidence="1 2" key="1">
    <citation type="submission" date="2016-10" db="EMBL/GenBank/DDBJ databases">
        <authorList>
            <person name="de Groot N.N."/>
        </authorList>
    </citation>
    <scope>NUCLEOTIDE SEQUENCE [LARGE SCALE GENOMIC DNA]</scope>
    <source>
        <strain evidence="1 2">NLAE-zl-C202</strain>
    </source>
</reference>
<dbReference type="RefSeq" id="WP_139220887.1">
    <property type="nucleotide sequence ID" value="NZ_FOUM01000067.1"/>
</dbReference>
<evidence type="ECO:0000313" key="2">
    <source>
        <dbReference type="Proteomes" id="UP000183766"/>
    </source>
</evidence>
<evidence type="ECO:0000313" key="1">
    <source>
        <dbReference type="EMBL" id="SFO12425.1"/>
    </source>
</evidence>
<organism evidence="1 2">
    <name type="scientific">Bacteroides xylanisolvens</name>
    <dbReference type="NCBI Taxonomy" id="371601"/>
    <lineage>
        <taxon>Bacteria</taxon>
        <taxon>Pseudomonadati</taxon>
        <taxon>Bacteroidota</taxon>
        <taxon>Bacteroidia</taxon>
        <taxon>Bacteroidales</taxon>
        <taxon>Bacteroidaceae</taxon>
        <taxon>Bacteroides</taxon>
    </lineage>
</organism>